<evidence type="ECO:0000313" key="1">
    <source>
        <dbReference type="EMBL" id="GAA6408397.1"/>
    </source>
</evidence>
<dbReference type="Proteomes" id="UP001600943">
    <property type="component" value="Unassembled WGS sequence"/>
</dbReference>
<sequence>MKKQRIPEVSWNAKDGEIYERLSDNEVFADLFNGVVFQGEEIIKPEYLEEMNEKKQLKIPGRDGQPVVIKKLRDVQKACGLDGSLLGIMLAAEGQRTVHYGMPVRHMLYDAVDYTKQMLDLEKKHRRDRDLSSGAEFLSGMRREDRLRPVITLALFYGEDQLWDGPMCLHDMLELPKALEPWKTYIPNYPLNLVYSGNVCPENFRTGLREVFELLRVVAKDKDSMEAFLRENQERYRNLDWKKGELIGDFLDVPLIKDNADAIRTEEGGMNMCTAFQQMRREGEVEGKRMGEEKLSSLMQFLFHDNRIEDLQKASLDAGYREVLYKEYGLDHEELPD</sequence>
<protein>
    <recommendedName>
        <fullName evidence="3">Transposase (putative) YhgA-like domain-containing protein</fullName>
    </recommendedName>
</protein>
<accession>A0ABQ0BAD4</accession>
<dbReference type="EMBL" id="BAABYW010000001">
    <property type="protein sequence ID" value="GAA6408397.1"/>
    <property type="molecule type" value="Genomic_DNA"/>
</dbReference>
<organism evidence="1 2">
    <name type="scientific">Blautia hominis</name>
    <dbReference type="NCBI Taxonomy" id="2025493"/>
    <lineage>
        <taxon>Bacteria</taxon>
        <taxon>Bacillati</taxon>
        <taxon>Bacillota</taxon>
        <taxon>Clostridia</taxon>
        <taxon>Lachnospirales</taxon>
        <taxon>Lachnospiraceae</taxon>
        <taxon>Blautia</taxon>
    </lineage>
</organism>
<name>A0ABQ0BAD4_9FIRM</name>
<comment type="caution">
    <text evidence="1">The sequence shown here is derived from an EMBL/GenBank/DDBJ whole genome shotgun (WGS) entry which is preliminary data.</text>
</comment>
<evidence type="ECO:0008006" key="3">
    <source>
        <dbReference type="Google" id="ProtNLM"/>
    </source>
</evidence>
<dbReference type="RefSeq" id="WP_302416474.1">
    <property type="nucleotide sequence ID" value="NZ_BAABYW010000001.1"/>
</dbReference>
<reference evidence="1 2" key="1">
    <citation type="submission" date="2024-04" db="EMBL/GenBank/DDBJ databases">
        <title>Defined microbial consortia suppress multidrug-resistant proinflammatory Enterobacteriaceae via ecological control.</title>
        <authorList>
            <person name="Furuichi M."/>
            <person name="Kawaguchi T."/>
            <person name="Pust M."/>
            <person name="Yasuma K."/>
            <person name="Plichta D."/>
            <person name="Hasegawa N."/>
            <person name="Ohya T."/>
            <person name="Bhattarai S."/>
            <person name="Sasajima S."/>
            <person name="Aoto Y."/>
            <person name="Tuganbaev T."/>
            <person name="Yaginuma M."/>
            <person name="Ueda M."/>
            <person name="Okahashi N."/>
            <person name="Amafuji K."/>
            <person name="Kiridooshi Y."/>
            <person name="Sugita K."/>
            <person name="Strazar M."/>
            <person name="Skelly A."/>
            <person name="Suda W."/>
            <person name="Hattori M."/>
            <person name="Nakamoto N."/>
            <person name="Caballero S."/>
            <person name="Norman J."/>
            <person name="Olle B."/>
            <person name="Tanoue T."/>
            <person name="Arita M."/>
            <person name="Bucci V."/>
            <person name="Atarashi K."/>
            <person name="Xavier R."/>
            <person name="Honda K."/>
        </authorList>
    </citation>
    <scope>NUCLEOTIDE SEQUENCE [LARGE SCALE GENOMIC DNA]</scope>
    <source>
        <strain evidence="2">k04-0078-D8-1</strain>
    </source>
</reference>
<proteinExistence type="predicted"/>
<gene>
    <name evidence="1" type="ORF">K040078D81_25140</name>
</gene>
<evidence type="ECO:0000313" key="2">
    <source>
        <dbReference type="Proteomes" id="UP001600943"/>
    </source>
</evidence>
<keyword evidence="2" id="KW-1185">Reference proteome</keyword>